<name>A0A8S1M5J4_PARPR</name>
<evidence type="ECO:0000313" key="7">
    <source>
        <dbReference type="Proteomes" id="UP000688137"/>
    </source>
</evidence>
<reference evidence="6" key="1">
    <citation type="submission" date="2021-01" db="EMBL/GenBank/DDBJ databases">
        <authorList>
            <consortium name="Genoscope - CEA"/>
            <person name="William W."/>
        </authorList>
    </citation>
    <scope>NUCLEOTIDE SEQUENCE</scope>
</reference>
<dbReference type="GO" id="GO:0046872">
    <property type="term" value="F:metal ion binding"/>
    <property type="evidence" value="ECO:0007669"/>
    <property type="project" value="UniProtKB-KW"/>
</dbReference>
<dbReference type="EMBL" id="CAJJDM010000054">
    <property type="protein sequence ID" value="CAD8075357.1"/>
    <property type="molecule type" value="Genomic_DNA"/>
</dbReference>
<evidence type="ECO:0000256" key="4">
    <source>
        <dbReference type="ARBA" id="ARBA00023004"/>
    </source>
</evidence>
<dbReference type="Pfam" id="PF01152">
    <property type="entry name" value="Bac_globin"/>
    <property type="match status" value="1"/>
</dbReference>
<dbReference type="GO" id="GO:0019825">
    <property type="term" value="F:oxygen binding"/>
    <property type="evidence" value="ECO:0007669"/>
    <property type="project" value="InterPro"/>
</dbReference>
<evidence type="ECO:0000256" key="1">
    <source>
        <dbReference type="ARBA" id="ARBA00022448"/>
    </source>
</evidence>
<evidence type="ECO:0000256" key="2">
    <source>
        <dbReference type="ARBA" id="ARBA00022617"/>
    </source>
</evidence>
<evidence type="ECO:0000256" key="5">
    <source>
        <dbReference type="SAM" id="Phobius"/>
    </source>
</evidence>
<keyword evidence="2" id="KW-0349">Heme</keyword>
<dbReference type="InterPro" id="IPR001486">
    <property type="entry name" value="Hemoglobin_trunc"/>
</dbReference>
<keyword evidence="4" id="KW-0408">Iron</keyword>
<evidence type="ECO:0000256" key="3">
    <source>
        <dbReference type="ARBA" id="ARBA00022723"/>
    </source>
</evidence>
<proteinExistence type="predicted"/>
<keyword evidence="3" id="KW-0479">Metal-binding</keyword>
<keyword evidence="7" id="KW-1185">Reference proteome</keyword>
<sequence length="169" mass="18793">MQKIQKFIENNKAVVAIAAVAAAIGIVGIKALNSDNRGSAKILDASIQKVPLIERLGGEQAVQPLISLIFDRISNNKDLKPLFQNVEKSKVQQHFNAVVLYLFGGKPTQTQTNFSDHCKLNITEAQFEIILNLLDQILRSVGVDNREINDAREAFLNKKYQIVIPNKNV</sequence>
<comment type="caution">
    <text evidence="6">The sequence shown here is derived from an EMBL/GenBank/DDBJ whole genome shotgun (WGS) entry which is preliminary data.</text>
</comment>
<evidence type="ECO:0000313" key="6">
    <source>
        <dbReference type="EMBL" id="CAD8075357.1"/>
    </source>
</evidence>
<dbReference type="OMA" id="AQSDHCK"/>
<feature type="transmembrane region" description="Helical" evidence="5">
    <location>
        <begin position="12"/>
        <end position="32"/>
    </location>
</feature>
<protein>
    <submittedName>
        <fullName evidence="6">Uncharacterized protein</fullName>
    </submittedName>
</protein>
<dbReference type="Proteomes" id="UP000688137">
    <property type="component" value="Unassembled WGS sequence"/>
</dbReference>
<keyword evidence="5" id="KW-1133">Transmembrane helix</keyword>
<organism evidence="6 7">
    <name type="scientific">Paramecium primaurelia</name>
    <dbReference type="NCBI Taxonomy" id="5886"/>
    <lineage>
        <taxon>Eukaryota</taxon>
        <taxon>Sar</taxon>
        <taxon>Alveolata</taxon>
        <taxon>Ciliophora</taxon>
        <taxon>Intramacronucleata</taxon>
        <taxon>Oligohymenophorea</taxon>
        <taxon>Peniculida</taxon>
        <taxon>Parameciidae</taxon>
        <taxon>Paramecium</taxon>
    </lineage>
</organism>
<accession>A0A8S1M5J4</accession>
<dbReference type="AlphaFoldDB" id="A0A8S1M5J4"/>
<gene>
    <name evidence="6" type="ORF">PPRIM_AZ9-3.1.T0540164</name>
</gene>
<keyword evidence="5" id="KW-0812">Transmembrane</keyword>
<keyword evidence="5" id="KW-0472">Membrane</keyword>
<keyword evidence="1" id="KW-0813">Transport</keyword>